<evidence type="ECO:0000313" key="3">
    <source>
        <dbReference type="Proteomes" id="UP000887574"/>
    </source>
</evidence>
<dbReference type="InterPro" id="IPR000504">
    <property type="entry name" value="RRM_dom"/>
</dbReference>
<dbReference type="InterPro" id="IPR035979">
    <property type="entry name" value="RBD_domain_sf"/>
</dbReference>
<proteinExistence type="predicted"/>
<dbReference type="WBParaSite" id="jg24410">
    <property type="protein sequence ID" value="jg24410"/>
    <property type="gene ID" value="jg24410"/>
</dbReference>
<name>A0A915DYX2_9BILA</name>
<dbReference type="Pfam" id="PF07393">
    <property type="entry name" value="Sec10_HB"/>
    <property type="match status" value="1"/>
</dbReference>
<evidence type="ECO:0000313" key="4">
    <source>
        <dbReference type="WBParaSite" id="jg24410"/>
    </source>
</evidence>
<dbReference type="PANTHER" id="PTHR12100:SF0">
    <property type="entry name" value="EXOCYST COMPLEX COMPONENT 5"/>
    <property type="match status" value="1"/>
</dbReference>
<dbReference type="Proteomes" id="UP000887574">
    <property type="component" value="Unplaced"/>
</dbReference>
<keyword evidence="3" id="KW-1185">Reference proteome</keyword>
<dbReference type="Gene3D" id="3.30.70.330">
    <property type="match status" value="2"/>
</dbReference>
<organism evidence="3 4">
    <name type="scientific">Ditylenchus dipsaci</name>
    <dbReference type="NCBI Taxonomy" id="166011"/>
    <lineage>
        <taxon>Eukaryota</taxon>
        <taxon>Metazoa</taxon>
        <taxon>Ecdysozoa</taxon>
        <taxon>Nematoda</taxon>
        <taxon>Chromadorea</taxon>
        <taxon>Rhabditida</taxon>
        <taxon>Tylenchina</taxon>
        <taxon>Tylenchomorpha</taxon>
        <taxon>Sphaerularioidea</taxon>
        <taxon>Anguinidae</taxon>
        <taxon>Anguininae</taxon>
        <taxon>Ditylenchus</taxon>
    </lineage>
</organism>
<dbReference type="SMART" id="SM00360">
    <property type="entry name" value="RRM"/>
    <property type="match status" value="2"/>
</dbReference>
<dbReference type="AlphaFoldDB" id="A0A915DYX2"/>
<dbReference type="GO" id="GO:0003723">
    <property type="term" value="F:RNA binding"/>
    <property type="evidence" value="ECO:0007669"/>
    <property type="project" value="UniProtKB-UniRule"/>
</dbReference>
<dbReference type="GO" id="GO:0006893">
    <property type="term" value="P:Golgi to plasma membrane transport"/>
    <property type="evidence" value="ECO:0007669"/>
    <property type="project" value="TreeGrafter"/>
</dbReference>
<dbReference type="InterPro" id="IPR012677">
    <property type="entry name" value="Nucleotide-bd_a/b_plait_sf"/>
</dbReference>
<reference evidence="4" key="1">
    <citation type="submission" date="2022-11" db="UniProtKB">
        <authorList>
            <consortium name="WormBaseParasite"/>
        </authorList>
    </citation>
    <scope>IDENTIFICATION</scope>
</reference>
<dbReference type="PROSITE" id="PS50102">
    <property type="entry name" value="RRM"/>
    <property type="match status" value="1"/>
</dbReference>
<dbReference type="InterPro" id="IPR009976">
    <property type="entry name" value="Sec10-like"/>
</dbReference>
<keyword evidence="1" id="KW-0694">RNA-binding</keyword>
<accession>A0A915DYX2</accession>
<evidence type="ECO:0000256" key="1">
    <source>
        <dbReference type="PROSITE-ProRule" id="PRU00176"/>
    </source>
</evidence>
<dbReference type="InterPro" id="IPR048627">
    <property type="entry name" value="Sec10_HB"/>
</dbReference>
<dbReference type="PANTHER" id="PTHR12100">
    <property type="entry name" value="SEC10"/>
    <property type="match status" value="1"/>
</dbReference>
<sequence>MESYYPPLKHARGPQETKYHLAPSLVVSFFNLRPEVVDSDLLDAIFSFGRISYIVNLAAQKSMALVEFEQIESASKCVEVANRTGISVAGHPVKVQYSTSPVIRRHPSESVMPSKVLSLSISNIKYPIGLDVIHQICSPHAKVELENEEAAKNVKRALNGADIYEGCCTLRVEFASVDHLRVANNDEDHWDVEKAMDAVHRANMIAPSQQSGLPASTFFSPVDGYNSQHFQLHSSVGQMNLFAKELGGEYDVPKRLEQSHHLLESAEMIQKLSSISQELAREKYAAVQMRIAHKYDEIEQLLIEEFIKSHDRKRLKEIANILSEFKGFSQCLDAFVERVQNSAFRSGNVFEDILALCEKTNPMLAEIFPNPSQVMAKLILNVFHGKLQETVGAKLQETQGDPESYLVSLHDLYSKTLKLQAKLQKFKSDSDPQFLPTLVRSVFGPYLVTYSKIEKKFIYDQCTAILNRFYDSKGHQKRNIHAGGLQDLKRDIQARLLTVENFGNETFLSEEVAINILQEAKNAFGRCSVLCKKSESIEMTEYLYDVLLKFLYTNHVEYAIELALAGISLAEQKTEPSTNFFGVIQQSSAITHLFVKLFDDTIHPLVNDTPIEEAVQKDAWKDCLMPSWAMPEDEMNHDISVMSHDQP</sequence>
<evidence type="ECO:0000259" key="2">
    <source>
        <dbReference type="PROSITE" id="PS50102"/>
    </source>
</evidence>
<dbReference type="GO" id="GO:0006887">
    <property type="term" value="P:exocytosis"/>
    <property type="evidence" value="ECO:0007669"/>
    <property type="project" value="TreeGrafter"/>
</dbReference>
<dbReference type="SUPFAM" id="SSF54928">
    <property type="entry name" value="RNA-binding domain, RBD"/>
    <property type="match status" value="2"/>
</dbReference>
<feature type="domain" description="RRM" evidence="2">
    <location>
        <begin position="25"/>
        <end position="100"/>
    </location>
</feature>
<dbReference type="GO" id="GO:0000145">
    <property type="term" value="C:exocyst"/>
    <property type="evidence" value="ECO:0007669"/>
    <property type="project" value="TreeGrafter"/>
</dbReference>
<protein>
    <submittedName>
        <fullName evidence="4">Exocyst complex component 5</fullName>
    </submittedName>
</protein>